<dbReference type="Gene3D" id="3.40.1190.20">
    <property type="match status" value="1"/>
</dbReference>
<evidence type="ECO:0000256" key="4">
    <source>
        <dbReference type="ARBA" id="ARBA00022777"/>
    </source>
</evidence>
<dbReference type="SUPFAM" id="SSF53613">
    <property type="entry name" value="Ribokinase-like"/>
    <property type="match status" value="1"/>
</dbReference>
<dbReference type="PANTHER" id="PTHR43085:SF1">
    <property type="entry name" value="PSEUDOURIDINE KINASE-RELATED"/>
    <property type="match status" value="1"/>
</dbReference>
<dbReference type="InterPro" id="IPR011611">
    <property type="entry name" value="PfkB_dom"/>
</dbReference>
<keyword evidence="5" id="KW-0067">ATP-binding</keyword>
<dbReference type="InterPro" id="IPR002173">
    <property type="entry name" value="Carboh/pur_kinase_PfkB_CS"/>
</dbReference>
<evidence type="ECO:0000313" key="6">
    <source>
        <dbReference type="EMBL" id="ALU25813.1"/>
    </source>
</evidence>
<dbReference type="GO" id="GO:0016301">
    <property type="term" value="F:kinase activity"/>
    <property type="evidence" value="ECO:0007669"/>
    <property type="project" value="UniProtKB-KW"/>
</dbReference>
<dbReference type="InterPro" id="IPR029056">
    <property type="entry name" value="Ribokinase-like"/>
</dbReference>
<keyword evidence="4" id="KW-0418">Kinase</keyword>
<evidence type="ECO:0000256" key="3">
    <source>
        <dbReference type="ARBA" id="ARBA00022741"/>
    </source>
</evidence>
<gene>
    <name evidence="6" type="ORF">AS202_06525</name>
</gene>
<dbReference type="PROSITE" id="PS00584">
    <property type="entry name" value="PFKB_KINASES_2"/>
    <property type="match status" value="1"/>
</dbReference>
<dbReference type="KEGG" id="mod:AS202_06525"/>
<sequence length="321" mass="36380">MSDNTHSPIVVCFGEILWDIFPTYKKIGGAPLNVAYHLHKMGINSHIITKLGTDDAGQKIISRLKEVGACTSYIQTDTTKKTGTVFATFDDHNEASYEFLKDSAWDFIDFKQEDSDLVAQSDAFVFGTLASRTPHTRETLHKLLDVAKYKVYDVNLRPPHYELEFVVELMHKADLLKMNKFELKEILEYLEEPYTSEEDAIKFVQKHFDCDEIIISKGDKGGLYLNKEMLYSYPAVDIVIRDTVGSGDSYLAGFLAAKLNGHDPIQIIKTAASLGAFVTSHTGANPEYEREDFDIFYYETIFKDELITSKNILEALKTPEK</sequence>
<evidence type="ECO:0000256" key="5">
    <source>
        <dbReference type="ARBA" id="ARBA00022840"/>
    </source>
</evidence>
<keyword evidence="2" id="KW-0808">Transferase</keyword>
<dbReference type="Proteomes" id="UP000069030">
    <property type="component" value="Chromosome"/>
</dbReference>
<evidence type="ECO:0000256" key="1">
    <source>
        <dbReference type="ARBA" id="ARBA00010688"/>
    </source>
</evidence>
<dbReference type="Pfam" id="PF00294">
    <property type="entry name" value="PfkB"/>
    <property type="match status" value="1"/>
</dbReference>
<evidence type="ECO:0000256" key="2">
    <source>
        <dbReference type="ARBA" id="ARBA00022679"/>
    </source>
</evidence>
<protein>
    <submittedName>
        <fullName evidence="6">Ribokinase</fullName>
    </submittedName>
</protein>
<reference evidence="6 7" key="1">
    <citation type="journal article" date="2016" name="J. Zhejiang Univ. Sci. B">
        <title>Antibiotic resistance mechanisms of Myroides sp.</title>
        <authorList>
            <person name="Hu S."/>
            <person name="Yuan S."/>
            <person name="Qu H."/>
            <person name="Jiang T."/>
            <person name="Zhou Y."/>
            <person name="Wang M."/>
            <person name="Ming D."/>
        </authorList>
    </citation>
    <scope>NUCLEOTIDE SEQUENCE [LARGE SCALE GENOMIC DNA]</scope>
    <source>
        <strain evidence="6 7">PR63039</strain>
    </source>
</reference>
<dbReference type="eggNOG" id="COG0524">
    <property type="taxonomic scope" value="Bacteria"/>
</dbReference>
<dbReference type="GO" id="GO:0005524">
    <property type="term" value="F:ATP binding"/>
    <property type="evidence" value="ECO:0007669"/>
    <property type="project" value="UniProtKB-KW"/>
</dbReference>
<name>A0A0S7EDE2_9FLAO</name>
<dbReference type="InterPro" id="IPR050306">
    <property type="entry name" value="PfkB_Carbo_kinase"/>
</dbReference>
<dbReference type="AlphaFoldDB" id="A0A0S7EDE2"/>
<dbReference type="PANTHER" id="PTHR43085">
    <property type="entry name" value="HEXOKINASE FAMILY MEMBER"/>
    <property type="match status" value="1"/>
</dbReference>
<evidence type="ECO:0000313" key="7">
    <source>
        <dbReference type="Proteomes" id="UP000069030"/>
    </source>
</evidence>
<dbReference type="EMBL" id="CP013690">
    <property type="protein sequence ID" value="ALU25813.1"/>
    <property type="molecule type" value="Genomic_DNA"/>
</dbReference>
<dbReference type="PROSITE" id="PS00583">
    <property type="entry name" value="PFKB_KINASES_1"/>
    <property type="match status" value="1"/>
</dbReference>
<keyword evidence="3" id="KW-0547">Nucleotide-binding</keyword>
<dbReference type="RefSeq" id="WP_006257707.1">
    <property type="nucleotide sequence ID" value="NZ_BCMQ01000001.1"/>
</dbReference>
<dbReference type="CDD" id="cd01167">
    <property type="entry name" value="bac_FRK"/>
    <property type="match status" value="1"/>
</dbReference>
<comment type="similarity">
    <text evidence="1">Belongs to the carbohydrate kinase PfkB family.</text>
</comment>
<proteinExistence type="inferred from homology"/>
<organism evidence="6 7">
    <name type="scientific">Myroides odoratimimus</name>
    <dbReference type="NCBI Taxonomy" id="76832"/>
    <lineage>
        <taxon>Bacteria</taxon>
        <taxon>Pseudomonadati</taxon>
        <taxon>Bacteroidota</taxon>
        <taxon>Flavobacteriia</taxon>
        <taxon>Flavobacteriales</taxon>
        <taxon>Flavobacteriaceae</taxon>
        <taxon>Myroides</taxon>
    </lineage>
</organism>
<accession>A0A0S7EDE2</accession>